<evidence type="ECO:0000256" key="4">
    <source>
        <dbReference type="RuleBase" id="RU361187"/>
    </source>
</evidence>
<gene>
    <name evidence="6" type="ORF">K1X11_002445</name>
</gene>
<dbReference type="InterPro" id="IPR023296">
    <property type="entry name" value="Glyco_hydro_beta-prop_sf"/>
</dbReference>
<dbReference type="InterPro" id="IPR051795">
    <property type="entry name" value="Glycosyl_Hydrlase_43"/>
</dbReference>
<sequence>MPTGSFSSPALLDDSAPWSPDLGDGTYRNPVLYADYSDPDAIRVGDDFYLIASSFSAVPGLPVLHSRDLVNWRLLGHALPRLVPEAHFATPRHGGGVWAPSLRHHDGRFWIFYPDPDFGLYCLTATDAAGPWSEPHLVVRGSGLIDPCPLWADDGQLYLIHGWAKSRSGICNVLTLLRLSADGRRVEEDCGVVIDGEQVAHPGFHTLEGPKLYQRHGWTYVFAPAGGVSVGWQSVFRARDPRGPYEHRVVLHQGTTTVNGPHQGALVDTPAGDFWFLHFQDCDAYGRVVHLQPVNWVDDWPMMGALPTDASAPGEPVLVHAKPIPGAAPVVPPTSDDFSAATLGLQWQWQGNAQPEWYALTTRPGALRLFAQTEPYPENLYLAPHLLLQKFPAPAFTVTVRCEIAAAAAAPGLSAGLIIFGYDYAWVGLRQTADGLVFCHARNLDAVEGQAQALEVLSPVPAQSGWLRVTVAADAVCHFSTSTDGQTFTPVGAAFTARCGKWVGAKVGLFASQTAAPAMVAAAPTAVDFLDFTVTP</sequence>
<organism evidence="6 7">
    <name type="scientific">Actomonas aquatica</name>
    <dbReference type="NCBI Taxonomy" id="2866162"/>
    <lineage>
        <taxon>Bacteria</taxon>
        <taxon>Pseudomonadati</taxon>
        <taxon>Verrucomicrobiota</taxon>
        <taxon>Opitutia</taxon>
        <taxon>Opitutales</taxon>
        <taxon>Opitutaceae</taxon>
        <taxon>Actomonas</taxon>
    </lineage>
</organism>
<dbReference type="Gene3D" id="2.60.120.200">
    <property type="match status" value="1"/>
</dbReference>
<reference evidence="6 7" key="2">
    <citation type="submission" date="2023-12" db="EMBL/GenBank/DDBJ databases">
        <title>Description of an unclassified Opitutus bacterium of Verrucomicrobiota.</title>
        <authorList>
            <person name="Zhang D.-F."/>
        </authorList>
    </citation>
    <scope>NUCLEOTIDE SEQUENCE [LARGE SCALE GENOMIC DNA]</scope>
    <source>
        <strain evidence="6 7">WL0086</strain>
    </source>
</reference>
<accession>A0ABZ1C9S3</accession>
<comment type="similarity">
    <text evidence="1 4">Belongs to the glycosyl hydrolase 43 family.</text>
</comment>
<evidence type="ECO:0000313" key="7">
    <source>
        <dbReference type="Proteomes" id="UP000738431"/>
    </source>
</evidence>
<evidence type="ECO:0000313" key="6">
    <source>
        <dbReference type="EMBL" id="WRQ88248.1"/>
    </source>
</evidence>
<keyword evidence="3 4" id="KW-0326">Glycosidase</keyword>
<keyword evidence="2 4" id="KW-0378">Hydrolase</keyword>
<dbReference type="EMBL" id="CP139781">
    <property type="protein sequence ID" value="WRQ88248.1"/>
    <property type="molecule type" value="Genomic_DNA"/>
</dbReference>
<dbReference type="SUPFAM" id="SSF49899">
    <property type="entry name" value="Concanavalin A-like lectins/glucanases"/>
    <property type="match status" value="1"/>
</dbReference>
<dbReference type="Proteomes" id="UP000738431">
    <property type="component" value="Chromosome"/>
</dbReference>
<proteinExistence type="inferred from homology"/>
<protein>
    <submittedName>
        <fullName evidence="6">Glycoside hydrolase 43 family protein</fullName>
    </submittedName>
</protein>
<dbReference type="GO" id="GO:0016787">
    <property type="term" value="F:hydrolase activity"/>
    <property type="evidence" value="ECO:0007669"/>
    <property type="project" value="UniProtKB-KW"/>
</dbReference>
<reference evidence="6 7" key="1">
    <citation type="submission" date="2021-08" db="EMBL/GenBank/DDBJ databases">
        <authorList>
            <person name="Zhang D."/>
            <person name="Zhang A."/>
            <person name="Wang L."/>
        </authorList>
    </citation>
    <scope>NUCLEOTIDE SEQUENCE [LARGE SCALE GENOMIC DNA]</scope>
    <source>
        <strain evidence="6 7">WL0086</strain>
    </source>
</reference>
<dbReference type="InterPro" id="IPR041542">
    <property type="entry name" value="GH43_C2"/>
</dbReference>
<evidence type="ECO:0000259" key="5">
    <source>
        <dbReference type="Pfam" id="PF17851"/>
    </source>
</evidence>
<dbReference type="RefSeq" id="WP_221028724.1">
    <property type="nucleotide sequence ID" value="NZ_CP139781.1"/>
</dbReference>
<dbReference type="InterPro" id="IPR006710">
    <property type="entry name" value="Glyco_hydro_43"/>
</dbReference>
<evidence type="ECO:0000256" key="3">
    <source>
        <dbReference type="ARBA" id="ARBA00023295"/>
    </source>
</evidence>
<dbReference type="PANTHER" id="PTHR42812">
    <property type="entry name" value="BETA-XYLOSIDASE"/>
    <property type="match status" value="1"/>
</dbReference>
<keyword evidence="7" id="KW-1185">Reference proteome</keyword>
<dbReference type="Gene3D" id="2.115.10.20">
    <property type="entry name" value="Glycosyl hydrolase domain, family 43"/>
    <property type="match status" value="1"/>
</dbReference>
<name>A0ABZ1C9S3_9BACT</name>
<dbReference type="SUPFAM" id="SSF75005">
    <property type="entry name" value="Arabinanase/levansucrase/invertase"/>
    <property type="match status" value="1"/>
</dbReference>
<dbReference type="Pfam" id="PF17851">
    <property type="entry name" value="GH43_C2"/>
    <property type="match status" value="1"/>
</dbReference>
<evidence type="ECO:0000256" key="2">
    <source>
        <dbReference type="ARBA" id="ARBA00022801"/>
    </source>
</evidence>
<dbReference type="PANTHER" id="PTHR42812:SF12">
    <property type="entry name" value="BETA-XYLOSIDASE-RELATED"/>
    <property type="match status" value="1"/>
</dbReference>
<feature type="domain" description="Beta-xylosidase C-terminal Concanavalin A-like" evidence="5">
    <location>
        <begin position="335"/>
        <end position="516"/>
    </location>
</feature>
<dbReference type="CDD" id="cd09001">
    <property type="entry name" value="GH43_FsAxh1-like"/>
    <property type="match status" value="1"/>
</dbReference>
<dbReference type="Pfam" id="PF04616">
    <property type="entry name" value="Glyco_hydro_43"/>
    <property type="match status" value="1"/>
</dbReference>
<evidence type="ECO:0000256" key="1">
    <source>
        <dbReference type="ARBA" id="ARBA00009865"/>
    </source>
</evidence>
<dbReference type="InterPro" id="IPR013320">
    <property type="entry name" value="ConA-like_dom_sf"/>
</dbReference>